<dbReference type="AlphaFoldDB" id="A0A6B0XW83"/>
<dbReference type="InterPro" id="IPR000719">
    <property type="entry name" value="Prot_kinase_dom"/>
</dbReference>
<dbReference type="Gene3D" id="1.10.510.10">
    <property type="entry name" value="Transferase(Phosphotransferase) domain 1"/>
    <property type="match status" value="1"/>
</dbReference>
<evidence type="ECO:0000259" key="2">
    <source>
        <dbReference type="PROSITE" id="PS50011"/>
    </source>
</evidence>
<comment type="caution">
    <text evidence="3">The sequence shown here is derived from an EMBL/GenBank/DDBJ whole genome shotgun (WGS) entry which is preliminary data.</text>
</comment>
<protein>
    <submittedName>
        <fullName evidence="3">Protein kinase</fullName>
    </submittedName>
</protein>
<dbReference type="SMART" id="SM00220">
    <property type="entry name" value="S_TKc"/>
    <property type="match status" value="1"/>
</dbReference>
<dbReference type="SUPFAM" id="SSF56112">
    <property type="entry name" value="Protein kinase-like (PK-like)"/>
    <property type="match status" value="1"/>
</dbReference>
<dbReference type="EMBL" id="VXRY01000093">
    <property type="protein sequence ID" value="MXY32944.1"/>
    <property type="molecule type" value="Genomic_DNA"/>
</dbReference>
<dbReference type="PROSITE" id="PS50011">
    <property type="entry name" value="PROTEIN_KINASE_DOM"/>
    <property type="match status" value="1"/>
</dbReference>
<feature type="transmembrane region" description="Helical" evidence="1">
    <location>
        <begin position="659"/>
        <end position="676"/>
    </location>
</feature>
<sequence>MSDTTKIWTHAGRLLKVLDSIDAGKSDADALFRSLQDVIEDDHSRRNATDDLVDFLIRYDRNVDSALRHLDSLVAAWAGLDEAGPTDGMGKEARVFRGGLGFLIGSTFMLGGDRESAEEFFRDPDTVEFIHRVYGVPRERMAGILPHRFGTTSLIFLCGEDHRNVLKLLQLKHVEDETLTESFARYKSRYGRATNAPTVHECGPGWILMDFIEGETLREFVDGTISTLLDCGPDAQGAVLGKEHIRKIRNIATGLLNTLDALHGRRQWHHDLSPSNILVVDRGAEIRLIDFGANSLLSRSSGSAGGLLDAKAYASPEVIKGSPQEQLSDVYSFGVILLECIAGRQVRTDELQWHLDDAWIRVPELAMVIDDCLTRDPKYRALEYRTGVGGNGEADDIFGSIRSRIAAVLSILESQVRRSQIMEIFAATVESAIYMRETVKSVADRPENGRVWAMDHGTLDIWKRVCICAFCICALIVPAAIVFNDLDSWRTVRQLRSLLRIDDFTLLESLPGRLVCFSFALTATIYYVNIFQSLDVYAGDGRDPSKWKEYRSARFWLRLNSFCFAVPILWAYVLDPRQWPFCAAIGLFLVGMNNRRTRQAATLARQSLDASFRVSVSRFVDANFEIFSGWDKLVFSYAAGLCGIGIFLGYQRAVQGDQTYPFELAFAVVAVVINYVKMQRENCTKLAPGIRTMLMYIFTSHRRLAAAETAGADRGGVNRRGLGRRIC</sequence>
<dbReference type="PANTHER" id="PTHR44167:SF24">
    <property type="entry name" value="SERINE_THREONINE-PROTEIN KINASE CHK2"/>
    <property type="match status" value="1"/>
</dbReference>
<feature type="transmembrane region" description="Helical" evidence="1">
    <location>
        <begin position="578"/>
        <end position="595"/>
    </location>
</feature>
<name>A0A6B0XW83_9RHOB</name>
<proteinExistence type="predicted"/>
<evidence type="ECO:0000313" key="3">
    <source>
        <dbReference type="EMBL" id="MXY32944.1"/>
    </source>
</evidence>
<evidence type="ECO:0000256" key="1">
    <source>
        <dbReference type="SAM" id="Phobius"/>
    </source>
</evidence>
<gene>
    <name evidence="3" type="ORF">F4Y60_02405</name>
</gene>
<keyword evidence="1" id="KW-0472">Membrane</keyword>
<keyword evidence="1" id="KW-0812">Transmembrane</keyword>
<organism evidence="3">
    <name type="scientific">Boseongicola sp. SB0664_bin_43</name>
    <dbReference type="NCBI Taxonomy" id="2604844"/>
    <lineage>
        <taxon>Bacteria</taxon>
        <taxon>Pseudomonadati</taxon>
        <taxon>Pseudomonadota</taxon>
        <taxon>Alphaproteobacteria</taxon>
        <taxon>Rhodobacterales</taxon>
        <taxon>Paracoccaceae</taxon>
        <taxon>Boseongicola</taxon>
    </lineage>
</organism>
<keyword evidence="3" id="KW-0418">Kinase</keyword>
<keyword evidence="3" id="KW-0808">Transferase</keyword>
<dbReference type="PANTHER" id="PTHR44167">
    <property type="entry name" value="OVARIAN-SPECIFIC SERINE/THREONINE-PROTEIN KINASE LOK-RELATED"/>
    <property type="match status" value="1"/>
</dbReference>
<dbReference type="Pfam" id="PF00069">
    <property type="entry name" value="Pkinase"/>
    <property type="match status" value="1"/>
</dbReference>
<feature type="transmembrane region" description="Helical" evidence="1">
    <location>
        <begin position="634"/>
        <end position="653"/>
    </location>
</feature>
<keyword evidence="1" id="KW-1133">Transmembrane helix</keyword>
<dbReference type="InterPro" id="IPR011009">
    <property type="entry name" value="Kinase-like_dom_sf"/>
</dbReference>
<feature type="domain" description="Protein kinase" evidence="2">
    <location>
        <begin position="89"/>
        <end position="398"/>
    </location>
</feature>
<accession>A0A6B0XW83</accession>
<dbReference type="GO" id="GO:0004674">
    <property type="term" value="F:protein serine/threonine kinase activity"/>
    <property type="evidence" value="ECO:0007669"/>
    <property type="project" value="TreeGrafter"/>
</dbReference>
<reference evidence="3" key="1">
    <citation type="submission" date="2019-09" db="EMBL/GenBank/DDBJ databases">
        <title>Characterisation of the sponge microbiome using genome-centric metagenomics.</title>
        <authorList>
            <person name="Engelberts J.P."/>
            <person name="Robbins S.J."/>
            <person name="De Goeij J.M."/>
            <person name="Aranda M."/>
            <person name="Bell S.C."/>
            <person name="Webster N.S."/>
        </authorList>
    </citation>
    <scope>NUCLEOTIDE SEQUENCE</scope>
    <source>
        <strain evidence="3">SB0664_bin_43</strain>
    </source>
</reference>
<dbReference type="GO" id="GO:0005737">
    <property type="term" value="C:cytoplasm"/>
    <property type="evidence" value="ECO:0007669"/>
    <property type="project" value="TreeGrafter"/>
</dbReference>
<dbReference type="GO" id="GO:0005524">
    <property type="term" value="F:ATP binding"/>
    <property type="evidence" value="ECO:0007669"/>
    <property type="project" value="InterPro"/>
</dbReference>
<feature type="transmembrane region" description="Helical" evidence="1">
    <location>
        <begin position="461"/>
        <end position="483"/>
    </location>
</feature>
<feature type="transmembrane region" description="Helical" evidence="1">
    <location>
        <begin position="555"/>
        <end position="572"/>
    </location>
</feature>